<name>A0ABR4CM47_9HELO</name>
<dbReference type="InterPro" id="IPR050879">
    <property type="entry name" value="Acyltransferase_3"/>
</dbReference>
<feature type="domain" description="Acyltransferase 3" evidence="2">
    <location>
        <begin position="120"/>
        <end position="504"/>
    </location>
</feature>
<reference evidence="3 4" key="1">
    <citation type="journal article" date="2024" name="Commun. Biol.">
        <title>Comparative genomic analysis of thermophilic fungi reveals convergent evolutionary adaptations and gene losses.</title>
        <authorList>
            <person name="Steindorff A.S."/>
            <person name="Aguilar-Pontes M.V."/>
            <person name="Robinson A.J."/>
            <person name="Andreopoulos B."/>
            <person name="LaButti K."/>
            <person name="Kuo A."/>
            <person name="Mondo S."/>
            <person name="Riley R."/>
            <person name="Otillar R."/>
            <person name="Haridas S."/>
            <person name="Lipzen A."/>
            <person name="Grimwood J."/>
            <person name="Schmutz J."/>
            <person name="Clum A."/>
            <person name="Reid I.D."/>
            <person name="Moisan M.C."/>
            <person name="Butler G."/>
            <person name="Nguyen T.T.M."/>
            <person name="Dewar K."/>
            <person name="Conant G."/>
            <person name="Drula E."/>
            <person name="Henrissat B."/>
            <person name="Hansel C."/>
            <person name="Singer S."/>
            <person name="Hutchinson M.I."/>
            <person name="de Vries R.P."/>
            <person name="Natvig D.O."/>
            <person name="Powell A.J."/>
            <person name="Tsang A."/>
            <person name="Grigoriev I.V."/>
        </authorList>
    </citation>
    <scope>NUCLEOTIDE SEQUENCE [LARGE SCALE GENOMIC DNA]</scope>
    <source>
        <strain evidence="3 4">CBS 494.80</strain>
    </source>
</reference>
<protein>
    <recommendedName>
        <fullName evidence="2">Acyltransferase 3 domain-containing protein</fullName>
    </recommendedName>
</protein>
<dbReference type="InterPro" id="IPR002656">
    <property type="entry name" value="Acyl_transf_3_dom"/>
</dbReference>
<comment type="caution">
    <text evidence="3">The sequence shown here is derived from an EMBL/GenBank/DDBJ whole genome shotgun (WGS) entry which is preliminary data.</text>
</comment>
<feature type="transmembrane region" description="Helical" evidence="1">
    <location>
        <begin position="424"/>
        <end position="442"/>
    </location>
</feature>
<feature type="transmembrane region" description="Helical" evidence="1">
    <location>
        <begin position="290"/>
        <end position="310"/>
    </location>
</feature>
<evidence type="ECO:0000256" key="1">
    <source>
        <dbReference type="SAM" id="Phobius"/>
    </source>
</evidence>
<dbReference type="PANTHER" id="PTHR23028">
    <property type="entry name" value="ACETYLTRANSFERASE"/>
    <property type="match status" value="1"/>
</dbReference>
<proteinExistence type="predicted"/>
<accession>A0ABR4CM47</accession>
<keyword evidence="4" id="KW-1185">Reference proteome</keyword>
<keyword evidence="1" id="KW-1133">Transmembrane helix</keyword>
<gene>
    <name evidence="3" type="ORF">VTL71DRAFT_12265</name>
</gene>
<dbReference type="Pfam" id="PF01757">
    <property type="entry name" value="Acyl_transf_3"/>
    <property type="match status" value="1"/>
</dbReference>
<feature type="transmembrane region" description="Helical" evidence="1">
    <location>
        <begin position="490"/>
        <end position="508"/>
    </location>
</feature>
<evidence type="ECO:0000259" key="2">
    <source>
        <dbReference type="Pfam" id="PF01757"/>
    </source>
</evidence>
<dbReference type="Proteomes" id="UP001595075">
    <property type="component" value="Unassembled WGS sequence"/>
</dbReference>
<feature type="transmembrane region" description="Helical" evidence="1">
    <location>
        <begin position="378"/>
        <end position="400"/>
    </location>
</feature>
<keyword evidence="1" id="KW-0812">Transmembrane</keyword>
<dbReference type="EMBL" id="JAZHXI010000005">
    <property type="protein sequence ID" value="KAL2071030.1"/>
    <property type="molecule type" value="Genomic_DNA"/>
</dbReference>
<feature type="transmembrane region" description="Helical" evidence="1">
    <location>
        <begin position="218"/>
        <end position="238"/>
    </location>
</feature>
<sequence length="533" mass="60800">MKDHSVIKEETLLLEEYYSEDNDARARPDDGEAYGETSLLHTSSKNSPWRRTFVLVYRAVMLTYSEPQDAGVQYLSPAQFSFTGSFNTAKSIFVFFLPSFVVAWHVDEAPESPAKIQPTAYLNGLRGIAAFCVWNQHFISEYYFSELQWGYHARPQDVWFIQWPFVRVLFSGLFMVTIFFVLSGFVLSIRPLQLARERADQLLLKNLASSVFRRAPRLFLPLLPPLFLAAICVHYQVYYKPATHPLEVIKMDATGTTLWAELETAFWSWNAIVNPLAAGEHYYPPTNPPLWTLPIEFRGSVVIFLLVLGFSKIRPFLRLLSFGGISLYCLCHGQWQFSLFVNGAILAELRLIRQERKESQEEPFKASRCTNLIKSSTWMFWIIIFIASIYIGSLPVHGALSTPGYMTLAATTPYPYTVSGESMTIYWGVIASGLLLLALENCESLQKPFASPFARYLGDISFSLYVIHAPLMLTIGRPITLGLINWTGHYTLGFFLAYSALVLILVWLSDIQWRLFDEYSLKFARWLALKMAA</sequence>
<keyword evidence="1" id="KW-0472">Membrane</keyword>
<feature type="transmembrane region" description="Helical" evidence="1">
    <location>
        <begin position="462"/>
        <end position="484"/>
    </location>
</feature>
<feature type="transmembrane region" description="Helical" evidence="1">
    <location>
        <begin position="168"/>
        <end position="189"/>
    </location>
</feature>
<dbReference type="PANTHER" id="PTHR23028:SF134">
    <property type="entry name" value="PUTATIVE (AFU_ORTHOLOGUE AFUA_4G08520)-RELATED"/>
    <property type="match status" value="1"/>
</dbReference>
<evidence type="ECO:0000313" key="4">
    <source>
        <dbReference type="Proteomes" id="UP001595075"/>
    </source>
</evidence>
<organism evidence="3 4">
    <name type="scientific">Oculimacula yallundae</name>
    <dbReference type="NCBI Taxonomy" id="86028"/>
    <lineage>
        <taxon>Eukaryota</taxon>
        <taxon>Fungi</taxon>
        <taxon>Dikarya</taxon>
        <taxon>Ascomycota</taxon>
        <taxon>Pezizomycotina</taxon>
        <taxon>Leotiomycetes</taxon>
        <taxon>Helotiales</taxon>
        <taxon>Ploettnerulaceae</taxon>
        <taxon>Oculimacula</taxon>
    </lineage>
</organism>
<evidence type="ECO:0000313" key="3">
    <source>
        <dbReference type="EMBL" id="KAL2071030.1"/>
    </source>
</evidence>